<dbReference type="AlphaFoldDB" id="A0AAU9QXU7"/>
<evidence type="ECO:0000313" key="5">
    <source>
        <dbReference type="Proteomes" id="UP001607221"/>
    </source>
</evidence>
<evidence type="ECO:0000313" key="3">
    <source>
        <dbReference type="EMBL" id="MFH0274105.1"/>
    </source>
</evidence>
<evidence type="ECO:0000313" key="4">
    <source>
        <dbReference type="Proteomes" id="UP001295462"/>
    </source>
</evidence>
<dbReference type="RefSeq" id="WP_009706678.1">
    <property type="nucleotide sequence ID" value="NZ_BBLA01000039.1"/>
</dbReference>
<organism evidence="2 4">
    <name type="scientific">Vibrio jasicida</name>
    <dbReference type="NCBI Taxonomy" id="766224"/>
    <lineage>
        <taxon>Bacteria</taxon>
        <taxon>Pseudomonadati</taxon>
        <taxon>Pseudomonadota</taxon>
        <taxon>Gammaproteobacteria</taxon>
        <taxon>Vibrionales</taxon>
        <taxon>Vibrionaceae</taxon>
        <taxon>Vibrio</taxon>
    </lineage>
</organism>
<evidence type="ECO:0000256" key="1">
    <source>
        <dbReference type="SAM" id="Phobius"/>
    </source>
</evidence>
<keyword evidence="5" id="KW-1185">Reference proteome</keyword>
<accession>A0AAU9QXU7</accession>
<comment type="caution">
    <text evidence="2">The sequence shown here is derived from an EMBL/GenBank/DDBJ whole genome shotgun (WGS) entry which is preliminary data.</text>
</comment>
<dbReference type="Proteomes" id="UP001295462">
    <property type="component" value="Unassembled WGS sequence"/>
</dbReference>
<evidence type="ECO:0000313" key="2">
    <source>
        <dbReference type="EMBL" id="CAH1603824.1"/>
    </source>
</evidence>
<name>A0AAU9QXU7_9VIBR</name>
<sequence>MENGRDAMEEDERAIMGLVVIVGFVLLWIFLEEFGYFGLLTINK</sequence>
<feature type="transmembrane region" description="Helical" evidence="1">
    <location>
        <begin position="12"/>
        <end position="31"/>
    </location>
</feature>
<protein>
    <submittedName>
        <fullName evidence="2">Uncharacterized protein</fullName>
    </submittedName>
</protein>
<dbReference type="EMBL" id="JBIHSE010000002">
    <property type="protein sequence ID" value="MFH0274105.1"/>
    <property type="molecule type" value="Genomic_DNA"/>
</dbReference>
<dbReference type="Proteomes" id="UP001607221">
    <property type="component" value="Unassembled WGS sequence"/>
</dbReference>
<reference evidence="3 5" key="2">
    <citation type="submission" date="2024-10" db="EMBL/GenBank/DDBJ databases">
        <authorList>
            <person name="Yibar A."/>
            <person name="Saticioglu I.B."/>
            <person name="Duman M."/>
            <person name="Ajmi N."/>
            <person name="Gurler F."/>
            <person name="Ay H."/>
            <person name="Onuk E."/>
            <person name="Guler S."/>
            <person name="Romalde J.L."/>
        </authorList>
    </citation>
    <scope>NUCLEOTIDE SEQUENCE [LARGE SCALE GENOMIC DNA]</scope>
    <source>
        <strain evidence="3 5">1-TCBS-A</strain>
    </source>
</reference>
<proteinExistence type="predicted"/>
<keyword evidence="1" id="KW-1133">Transmembrane helix</keyword>
<reference evidence="2" key="1">
    <citation type="submission" date="2022-01" db="EMBL/GenBank/DDBJ databases">
        <authorList>
            <person name="Lagorce A."/>
        </authorList>
    </citation>
    <scope>NUCLEOTIDE SEQUENCE</scope>
    <source>
        <strain evidence="2">Th15_F1_A12</strain>
    </source>
</reference>
<dbReference type="GeneID" id="80258299"/>
<gene>
    <name evidence="3" type="ORF">ACGRHZ_22810</name>
    <name evidence="2" type="ORF">THF1A12_80202</name>
</gene>
<keyword evidence="1" id="KW-0812">Transmembrane</keyword>
<dbReference type="EMBL" id="CAKMUD010000138">
    <property type="protein sequence ID" value="CAH1603824.1"/>
    <property type="molecule type" value="Genomic_DNA"/>
</dbReference>
<keyword evidence="1" id="KW-0472">Membrane</keyword>